<gene>
    <name evidence="1" type="ORF">CFH90_02205</name>
</gene>
<dbReference type="EMBL" id="CP022298">
    <property type="protein sequence ID" value="AZN62915.1"/>
    <property type="molecule type" value="Genomic_DNA"/>
</dbReference>
<dbReference type="AlphaFoldDB" id="A0A3S9AGZ4"/>
<dbReference type="Proteomes" id="UP000276980">
    <property type="component" value="Chromosome"/>
</dbReference>
<evidence type="ECO:0000313" key="1">
    <source>
        <dbReference type="EMBL" id="AZN62915.1"/>
    </source>
</evidence>
<sequence length="70" mass="8232">MARVYTKIGDIFSVDLEHGTKKYFQLIAYDQFTYVGELEEENRKAEIGVVVNPFDIVQRIKTGYYDFVYP</sequence>
<proteinExistence type="predicted"/>
<evidence type="ECO:0000313" key="2">
    <source>
        <dbReference type="Proteomes" id="UP000276980"/>
    </source>
</evidence>
<name>A0A3S9AGZ4_ACIJO</name>
<reference evidence="1 2" key="1">
    <citation type="submission" date="2017-06" db="EMBL/GenBank/DDBJ databases">
        <title>Complete Genome Sequence of the Carbazole-Degrading Bacterium Acinetobacter johnsonii IC001.</title>
        <authorList>
            <person name="Vejarano F."/>
            <person name="Suzuki-Minakuchi C."/>
            <person name="Ohtsubo Y."/>
            <person name="Tsuda M."/>
            <person name="Okada K."/>
            <person name="Nojiri H."/>
        </authorList>
    </citation>
    <scope>NUCLEOTIDE SEQUENCE [LARGE SCALE GENOMIC DNA]</scope>
    <source>
        <strain evidence="1 2">IC001</strain>
    </source>
</reference>
<dbReference type="RefSeq" id="WP_126035148.1">
    <property type="nucleotide sequence ID" value="NZ_CP022298.1"/>
</dbReference>
<accession>A0A3S9AGZ4</accession>
<organism evidence="1 2">
    <name type="scientific">Acinetobacter johnsonii</name>
    <dbReference type="NCBI Taxonomy" id="40214"/>
    <lineage>
        <taxon>Bacteria</taxon>
        <taxon>Pseudomonadati</taxon>
        <taxon>Pseudomonadota</taxon>
        <taxon>Gammaproteobacteria</taxon>
        <taxon>Moraxellales</taxon>
        <taxon>Moraxellaceae</taxon>
        <taxon>Acinetobacter</taxon>
    </lineage>
</organism>
<protein>
    <submittedName>
        <fullName evidence="1">Uncharacterized protein</fullName>
    </submittedName>
</protein>